<dbReference type="EMBL" id="MU795315">
    <property type="protein sequence ID" value="KAJ3807338.1"/>
    <property type="molecule type" value="Genomic_DNA"/>
</dbReference>
<name>A0ACC1TRR7_9AGAR</name>
<keyword evidence="2" id="KW-1185">Reference proteome</keyword>
<comment type="caution">
    <text evidence="1">The sequence shown here is derived from an EMBL/GenBank/DDBJ whole genome shotgun (WGS) entry which is preliminary data.</text>
</comment>
<accession>A0ACC1TRR7</accession>
<protein>
    <submittedName>
        <fullName evidence="1">Uncharacterized protein</fullName>
    </submittedName>
</protein>
<sequence length="463" mass="52482">MARKKASELQRLLHASRKSGTITRKVCRVRTKLPVIRSTAQEKKEKHLRRLEKKTTYNAAINDAHQQIEELAREIQSRFRYRTFEQVVTDIFQSQRLKDSSKEVSRYAAFTSLQMRILNANIPEGQPRQKANQLAPVIAEKWREMTEEERVAATEDEVTAMRERRVSKELGTWHNADVSANHDSTMTVSHIKEELIRLHARTGDEAVLVVTRGLLTRFHAPETYCTSEKSESFLSTVLKTSNEDLAMRMDAFMILGVEEQCAGKYEVKKMFYTNFDEHFTETYGIVVKNWPLKDFKNPSSITSKAEVSVLWNAWETGTAHFHMMTRTEHAAWKEEREKALAEAYGRVQEVREGRESERDTQQGLDSGGKENMLPEGPPRTPDMCNSNLPPHESMPDPPQPNSAGPTFVHAVIVTDVNGTAVSMKSRVRKRRSDAGQPRKKKRPNGPQTSDGTADNDGNGGSGA</sequence>
<reference evidence="1" key="1">
    <citation type="submission" date="2022-09" db="EMBL/GenBank/DDBJ databases">
        <title>A Global Phylogenomic Analysis of the Shiitake Genus Lentinula.</title>
        <authorList>
            <consortium name="DOE Joint Genome Institute"/>
            <person name="Sierra-Patev S."/>
            <person name="Min B."/>
            <person name="Naranjo-Ortiz M."/>
            <person name="Looney B."/>
            <person name="Konkel Z."/>
            <person name="Slot J.C."/>
            <person name="Sakamoto Y."/>
            <person name="Steenwyk J.L."/>
            <person name="Rokas A."/>
            <person name="Carro J."/>
            <person name="Camarero S."/>
            <person name="Ferreira P."/>
            <person name="Molpeceres G."/>
            <person name="Ruiz-Duenas F.J."/>
            <person name="Serrano A."/>
            <person name="Henrissat B."/>
            <person name="Drula E."/>
            <person name="Hughes K.W."/>
            <person name="Mata J.L."/>
            <person name="Ishikawa N.K."/>
            <person name="Vargas-Isla R."/>
            <person name="Ushijima S."/>
            <person name="Smith C.A."/>
            <person name="Ahrendt S."/>
            <person name="Andreopoulos W."/>
            <person name="He G."/>
            <person name="Labutti K."/>
            <person name="Lipzen A."/>
            <person name="Ng V."/>
            <person name="Riley R."/>
            <person name="Sandor L."/>
            <person name="Barry K."/>
            <person name="Martinez A.T."/>
            <person name="Xiao Y."/>
            <person name="Gibbons J.G."/>
            <person name="Terashima K."/>
            <person name="Grigoriev I.V."/>
            <person name="Hibbett D.S."/>
        </authorList>
    </citation>
    <scope>NUCLEOTIDE SEQUENCE</scope>
    <source>
        <strain evidence="1">TMI1499</strain>
    </source>
</reference>
<proteinExistence type="predicted"/>
<gene>
    <name evidence="1" type="ORF">F5876DRAFT_48262</name>
</gene>
<dbReference type="Proteomes" id="UP001163835">
    <property type="component" value="Unassembled WGS sequence"/>
</dbReference>
<evidence type="ECO:0000313" key="2">
    <source>
        <dbReference type="Proteomes" id="UP001163835"/>
    </source>
</evidence>
<organism evidence="1 2">
    <name type="scientific">Lentinula aff. lateritia</name>
    <dbReference type="NCBI Taxonomy" id="2804960"/>
    <lineage>
        <taxon>Eukaryota</taxon>
        <taxon>Fungi</taxon>
        <taxon>Dikarya</taxon>
        <taxon>Basidiomycota</taxon>
        <taxon>Agaricomycotina</taxon>
        <taxon>Agaricomycetes</taxon>
        <taxon>Agaricomycetidae</taxon>
        <taxon>Agaricales</taxon>
        <taxon>Marasmiineae</taxon>
        <taxon>Omphalotaceae</taxon>
        <taxon>Lentinula</taxon>
    </lineage>
</organism>
<evidence type="ECO:0000313" key="1">
    <source>
        <dbReference type="EMBL" id="KAJ3807338.1"/>
    </source>
</evidence>